<evidence type="ECO:0000256" key="3">
    <source>
        <dbReference type="ARBA" id="ARBA00022605"/>
    </source>
</evidence>
<dbReference type="GO" id="GO:0004424">
    <property type="term" value="F:imidazoleglycerol-phosphate dehydratase activity"/>
    <property type="evidence" value="ECO:0007669"/>
    <property type="project" value="UniProtKB-UniRule"/>
</dbReference>
<dbReference type="PROSITE" id="PS00955">
    <property type="entry name" value="IGP_DEHYDRATASE_2"/>
    <property type="match status" value="1"/>
</dbReference>
<keyword evidence="4 6" id="KW-0368">Histidine biosynthesis</keyword>
<evidence type="ECO:0000256" key="1">
    <source>
        <dbReference type="ARBA" id="ARBA00005047"/>
    </source>
</evidence>
<dbReference type="Pfam" id="PF00475">
    <property type="entry name" value="IGPD"/>
    <property type="match status" value="1"/>
</dbReference>
<dbReference type="CDD" id="cd07914">
    <property type="entry name" value="IGPD"/>
    <property type="match status" value="1"/>
</dbReference>
<dbReference type="HAMAP" id="MF_00076">
    <property type="entry name" value="HisB"/>
    <property type="match status" value="1"/>
</dbReference>
<keyword evidence="3 6" id="KW-0028">Amino-acid biosynthesis</keyword>
<reference evidence="8" key="1">
    <citation type="submission" date="2020-02" db="EMBL/GenBank/DDBJ databases">
        <authorList>
            <person name="Meier V. D."/>
        </authorList>
    </citation>
    <scope>NUCLEOTIDE SEQUENCE</scope>
    <source>
        <strain evidence="8">AVDCRST_MAG86</strain>
    </source>
</reference>
<dbReference type="Gene3D" id="3.30.230.40">
    <property type="entry name" value="Imidazole glycerol phosphate dehydratase, domain 1"/>
    <property type="match status" value="2"/>
</dbReference>
<sequence>MARTAPRSATVERVTNETQIKVTLELDAPAGGVVATGHGFLDHMLEQLVRHGAFALSVEGRGDLHIDVHHLAEDTGITLGQAFARALGDKTGIARYADAFMPMDETLAHAVLDFSGRPWISFEPNGFEGSAGGFNVHHLRELLRGFCNHAGVTMHVRVLSGVEVHHVCEAVVKAWARALHEATRVVSDTLPSTKGTL</sequence>
<evidence type="ECO:0000256" key="5">
    <source>
        <dbReference type="ARBA" id="ARBA00023239"/>
    </source>
</evidence>
<dbReference type="InterPro" id="IPR020565">
    <property type="entry name" value="ImidazoleglycerP_deHydtase_CS"/>
</dbReference>
<dbReference type="EMBL" id="CADCWP010000261">
    <property type="protein sequence ID" value="CAA9581534.1"/>
    <property type="molecule type" value="Genomic_DNA"/>
</dbReference>
<dbReference type="GO" id="GO:0000105">
    <property type="term" value="P:L-histidine biosynthetic process"/>
    <property type="evidence" value="ECO:0007669"/>
    <property type="project" value="UniProtKB-UniRule"/>
</dbReference>
<dbReference type="FunFam" id="3.30.230.40:FF:000003">
    <property type="entry name" value="Imidazoleglycerol-phosphate dehydratase HisB"/>
    <property type="match status" value="1"/>
</dbReference>
<evidence type="ECO:0000256" key="2">
    <source>
        <dbReference type="ARBA" id="ARBA00016664"/>
    </source>
</evidence>
<dbReference type="PROSITE" id="PS00954">
    <property type="entry name" value="IGP_DEHYDRATASE_1"/>
    <property type="match status" value="1"/>
</dbReference>
<dbReference type="UniPathway" id="UPA00031">
    <property type="reaction ID" value="UER00011"/>
</dbReference>
<dbReference type="NCBIfam" id="NF002114">
    <property type="entry name" value="PRK00951.2-4"/>
    <property type="match status" value="1"/>
</dbReference>
<keyword evidence="6" id="KW-0963">Cytoplasm</keyword>
<dbReference type="InterPro" id="IPR038494">
    <property type="entry name" value="IGPD_sf"/>
</dbReference>
<gene>
    <name evidence="6" type="primary">hisB</name>
    <name evidence="8" type="ORF">AVDCRST_MAG86-2877</name>
</gene>
<evidence type="ECO:0000256" key="4">
    <source>
        <dbReference type="ARBA" id="ARBA00023102"/>
    </source>
</evidence>
<name>A0A6J4VMH1_9DEIN</name>
<proteinExistence type="inferred from homology"/>
<dbReference type="InterPro" id="IPR020568">
    <property type="entry name" value="Ribosomal_Su5_D2-typ_SF"/>
</dbReference>
<accession>A0A6J4VMH1</accession>
<dbReference type="InterPro" id="IPR000807">
    <property type="entry name" value="ImidazoleglycerolP_deHydtase"/>
</dbReference>
<dbReference type="PANTHER" id="PTHR23133">
    <property type="entry name" value="IMIDAZOLEGLYCEROL-PHOSPHATE DEHYDRATASE HIS7"/>
    <property type="match status" value="1"/>
</dbReference>
<comment type="catalytic activity">
    <reaction evidence="6 7">
        <text>D-erythro-1-(imidazol-4-yl)glycerol 3-phosphate = 3-(imidazol-4-yl)-2-oxopropyl phosphate + H2O</text>
        <dbReference type="Rhea" id="RHEA:11040"/>
        <dbReference type="ChEBI" id="CHEBI:15377"/>
        <dbReference type="ChEBI" id="CHEBI:57766"/>
        <dbReference type="ChEBI" id="CHEBI:58278"/>
        <dbReference type="EC" id="4.2.1.19"/>
    </reaction>
</comment>
<dbReference type="EC" id="4.2.1.19" evidence="6 7"/>
<keyword evidence="5 6" id="KW-0456">Lyase</keyword>
<dbReference type="AlphaFoldDB" id="A0A6J4VMH1"/>
<evidence type="ECO:0000256" key="7">
    <source>
        <dbReference type="RuleBase" id="RU000599"/>
    </source>
</evidence>
<dbReference type="PANTHER" id="PTHR23133:SF2">
    <property type="entry name" value="IMIDAZOLEGLYCEROL-PHOSPHATE DEHYDRATASE"/>
    <property type="match status" value="1"/>
</dbReference>
<dbReference type="GO" id="GO:0005737">
    <property type="term" value="C:cytoplasm"/>
    <property type="evidence" value="ECO:0007669"/>
    <property type="project" value="UniProtKB-SubCell"/>
</dbReference>
<evidence type="ECO:0000313" key="8">
    <source>
        <dbReference type="EMBL" id="CAA9581534.1"/>
    </source>
</evidence>
<protein>
    <recommendedName>
        <fullName evidence="2 6">Imidazoleglycerol-phosphate dehydratase</fullName>
        <shortName evidence="6">IGPD</shortName>
        <ecNumber evidence="6 7">4.2.1.19</ecNumber>
    </recommendedName>
</protein>
<dbReference type="FunFam" id="3.30.230.40:FF:000001">
    <property type="entry name" value="Imidazoleglycerol-phosphate dehydratase HisB"/>
    <property type="match status" value="1"/>
</dbReference>
<comment type="pathway">
    <text evidence="1 6 7">Amino-acid biosynthesis; L-histidine biosynthesis; L-histidine from 5-phospho-alpha-D-ribose 1-diphosphate: step 6/9.</text>
</comment>
<organism evidence="8">
    <name type="scientific">uncultured Truepera sp</name>
    <dbReference type="NCBI Taxonomy" id="543023"/>
    <lineage>
        <taxon>Bacteria</taxon>
        <taxon>Thermotogati</taxon>
        <taxon>Deinococcota</taxon>
        <taxon>Deinococci</taxon>
        <taxon>Trueperales</taxon>
        <taxon>Trueperaceae</taxon>
        <taxon>Truepera</taxon>
        <taxon>environmental samples</taxon>
    </lineage>
</organism>
<evidence type="ECO:0000256" key="6">
    <source>
        <dbReference type="HAMAP-Rule" id="MF_00076"/>
    </source>
</evidence>
<comment type="similarity">
    <text evidence="6 7">Belongs to the imidazoleglycerol-phosphate dehydratase family.</text>
</comment>
<comment type="subcellular location">
    <subcellularLocation>
        <location evidence="6 7">Cytoplasm</location>
    </subcellularLocation>
</comment>
<dbReference type="SUPFAM" id="SSF54211">
    <property type="entry name" value="Ribosomal protein S5 domain 2-like"/>
    <property type="match status" value="2"/>
</dbReference>